<name>A0ABQ5Z392_9SPHN</name>
<keyword evidence="2" id="KW-1185">Reference proteome</keyword>
<dbReference type="InterPro" id="IPR037891">
    <property type="entry name" value="Cdil-like_sf"/>
</dbReference>
<dbReference type="RefSeq" id="WP_029939999.1">
    <property type="nucleotide sequence ID" value="NZ_BSOO01000006.1"/>
</dbReference>
<proteinExistence type="predicted"/>
<dbReference type="EMBL" id="BSOO01000006">
    <property type="protein sequence ID" value="GLR47198.1"/>
    <property type="molecule type" value="Genomic_DNA"/>
</dbReference>
<gene>
    <name evidence="1" type="ORF">GCM10007925_09090</name>
</gene>
<organism evidence="1 2">
    <name type="scientific">Sphingomonas astaxanthinifaciens DSM 22298</name>
    <dbReference type="NCBI Taxonomy" id="1123267"/>
    <lineage>
        <taxon>Bacteria</taxon>
        <taxon>Pseudomonadati</taxon>
        <taxon>Pseudomonadota</taxon>
        <taxon>Alphaproteobacteria</taxon>
        <taxon>Sphingomonadales</taxon>
        <taxon>Sphingomonadaceae</taxon>
        <taxon>Sphingomonas</taxon>
    </lineage>
</organism>
<reference evidence="2" key="1">
    <citation type="journal article" date="2019" name="Int. J. Syst. Evol. Microbiol.">
        <title>The Global Catalogue of Microorganisms (GCM) 10K type strain sequencing project: providing services to taxonomists for standard genome sequencing and annotation.</title>
        <authorList>
            <consortium name="The Broad Institute Genomics Platform"/>
            <consortium name="The Broad Institute Genome Sequencing Center for Infectious Disease"/>
            <person name="Wu L."/>
            <person name="Ma J."/>
        </authorList>
    </citation>
    <scope>NUCLEOTIDE SEQUENCE [LARGE SCALE GENOMIC DNA]</scope>
    <source>
        <strain evidence="2">NBRC 102146</strain>
    </source>
</reference>
<accession>A0ABQ5Z392</accession>
<comment type="caution">
    <text evidence="1">The sequence shown here is derived from an EMBL/GenBank/DDBJ whole genome shotgun (WGS) entry which is preliminary data.</text>
</comment>
<dbReference type="SUPFAM" id="SSF160207">
    <property type="entry name" value="NMB0488-like"/>
    <property type="match status" value="1"/>
</dbReference>
<evidence type="ECO:0000313" key="1">
    <source>
        <dbReference type="EMBL" id="GLR47198.1"/>
    </source>
</evidence>
<dbReference type="Proteomes" id="UP001156703">
    <property type="component" value="Unassembled WGS sequence"/>
</dbReference>
<evidence type="ECO:0000313" key="2">
    <source>
        <dbReference type="Proteomes" id="UP001156703"/>
    </source>
</evidence>
<protein>
    <submittedName>
        <fullName evidence="1">Uncharacterized protein</fullName>
    </submittedName>
</protein>
<sequence>MVKSAVAYRANGKVVIAPVIRTTSGIGLEVDPKSLGAAPDQESIAGTLAEALARSDRVVPQPSRDEWKGLFQPFLTATGVRSHKAFMDGAQRVSIRVLDHQLKLTPGRNLGSKEGFEPIPDQAQLHSADDLHSAAAALLRMLSPSAA</sequence>
<dbReference type="Gene3D" id="3.40.1590.10">
    <property type="entry name" value="NMB0488-like"/>
    <property type="match status" value="1"/>
</dbReference>